<dbReference type="Pfam" id="PF00072">
    <property type="entry name" value="Response_reg"/>
    <property type="match status" value="1"/>
</dbReference>
<feature type="domain" description="Response regulatory" evidence="5">
    <location>
        <begin position="5"/>
        <end position="123"/>
    </location>
</feature>
<dbReference type="EMBL" id="BPNL01000002">
    <property type="protein sequence ID" value="GJA52900.1"/>
    <property type="molecule type" value="Genomic_DNA"/>
</dbReference>
<dbReference type="PANTHER" id="PTHR43214:SF17">
    <property type="entry name" value="TRANSCRIPTIONAL REGULATORY PROTEIN RCSB"/>
    <property type="match status" value="1"/>
</dbReference>
<proteinExistence type="predicted"/>
<protein>
    <submittedName>
        <fullName evidence="6">DNA-binding response regulator</fullName>
    </submittedName>
</protein>
<dbReference type="InterPro" id="IPR011006">
    <property type="entry name" value="CheY-like_superfamily"/>
</dbReference>
<dbReference type="CDD" id="cd06170">
    <property type="entry name" value="LuxR_C_like"/>
    <property type="match status" value="1"/>
</dbReference>
<dbReference type="SMART" id="SM00448">
    <property type="entry name" value="REC"/>
    <property type="match status" value="1"/>
</dbReference>
<dbReference type="GO" id="GO:0000160">
    <property type="term" value="P:phosphorelay signal transduction system"/>
    <property type="evidence" value="ECO:0007669"/>
    <property type="project" value="InterPro"/>
</dbReference>
<keyword evidence="1 3" id="KW-0597">Phosphoprotein</keyword>
<dbReference type="InterPro" id="IPR000792">
    <property type="entry name" value="Tscrpt_reg_LuxR_C"/>
</dbReference>
<dbReference type="InterPro" id="IPR016032">
    <property type="entry name" value="Sig_transdc_resp-reg_C-effctor"/>
</dbReference>
<evidence type="ECO:0000256" key="2">
    <source>
        <dbReference type="ARBA" id="ARBA00023125"/>
    </source>
</evidence>
<evidence type="ECO:0000256" key="1">
    <source>
        <dbReference type="ARBA" id="ARBA00022553"/>
    </source>
</evidence>
<dbReference type="PROSITE" id="PS00622">
    <property type="entry name" value="HTH_LUXR_1"/>
    <property type="match status" value="1"/>
</dbReference>
<keyword evidence="2 6" id="KW-0238">DNA-binding</keyword>
<accession>A0AAI9KPA5</accession>
<dbReference type="InterPro" id="IPR039420">
    <property type="entry name" value="WalR-like"/>
</dbReference>
<dbReference type="PANTHER" id="PTHR43214">
    <property type="entry name" value="TWO-COMPONENT RESPONSE REGULATOR"/>
    <property type="match status" value="1"/>
</dbReference>
<evidence type="ECO:0000313" key="6">
    <source>
        <dbReference type="EMBL" id="GJA52900.1"/>
    </source>
</evidence>
<dbReference type="CDD" id="cd17535">
    <property type="entry name" value="REC_NarL-like"/>
    <property type="match status" value="1"/>
</dbReference>
<dbReference type="Pfam" id="PF00196">
    <property type="entry name" value="GerE"/>
    <property type="match status" value="1"/>
</dbReference>
<dbReference type="PROSITE" id="PS50043">
    <property type="entry name" value="HTH_LUXR_2"/>
    <property type="match status" value="1"/>
</dbReference>
<dbReference type="Gene3D" id="1.10.10.10">
    <property type="entry name" value="Winged helix-like DNA-binding domain superfamily/Winged helix DNA-binding domain"/>
    <property type="match status" value="1"/>
</dbReference>
<dbReference type="SUPFAM" id="SSF52172">
    <property type="entry name" value="CheY-like"/>
    <property type="match status" value="1"/>
</dbReference>
<dbReference type="SMART" id="SM00421">
    <property type="entry name" value="HTH_LUXR"/>
    <property type="match status" value="1"/>
</dbReference>
<feature type="domain" description="HTH luxR-type" evidence="4">
    <location>
        <begin position="154"/>
        <end position="219"/>
    </location>
</feature>
<evidence type="ECO:0000259" key="4">
    <source>
        <dbReference type="PROSITE" id="PS50043"/>
    </source>
</evidence>
<gene>
    <name evidence="6" type="ORF">KAM348_03230</name>
</gene>
<organism evidence="6 7">
    <name type="scientific">Aeromonas caviae</name>
    <name type="common">Aeromonas punctata</name>
    <dbReference type="NCBI Taxonomy" id="648"/>
    <lineage>
        <taxon>Bacteria</taxon>
        <taxon>Pseudomonadati</taxon>
        <taxon>Pseudomonadota</taxon>
        <taxon>Gammaproteobacteria</taxon>
        <taxon>Aeromonadales</taxon>
        <taxon>Aeromonadaceae</taxon>
        <taxon>Aeromonas</taxon>
    </lineage>
</organism>
<sequence length="219" mass="24652">MRKTNIMTLDDHALILRGLNNLLLTDSSLNLIDSFTTSKELLNALNKNPIDVVIMDYALSPDEMDGLSLIKHLSNKHPTVALLVVSAHYSCGLVIQTLRAGAKGFISKNSEPDKIIKAVHSVAKGHVFLDEKMRNEIRSLEMETSRNRGDMETRDLPLSQLSPKEHEVIRCFIEGMTVSDIAQKFHRSIKTISAQKQSAMRKLGIKTDHELLLIREELR</sequence>
<dbReference type="GO" id="GO:0003677">
    <property type="term" value="F:DNA binding"/>
    <property type="evidence" value="ECO:0007669"/>
    <property type="project" value="UniProtKB-KW"/>
</dbReference>
<dbReference type="PRINTS" id="PR00038">
    <property type="entry name" value="HTHLUXR"/>
</dbReference>
<dbReference type="SUPFAM" id="SSF46894">
    <property type="entry name" value="C-terminal effector domain of the bipartite response regulators"/>
    <property type="match status" value="1"/>
</dbReference>
<dbReference type="InterPro" id="IPR058245">
    <property type="entry name" value="NreC/VraR/RcsB-like_REC"/>
</dbReference>
<evidence type="ECO:0000313" key="7">
    <source>
        <dbReference type="Proteomes" id="UP000887009"/>
    </source>
</evidence>
<dbReference type="InterPro" id="IPR036388">
    <property type="entry name" value="WH-like_DNA-bd_sf"/>
</dbReference>
<dbReference type="InterPro" id="IPR001789">
    <property type="entry name" value="Sig_transdc_resp-reg_receiver"/>
</dbReference>
<reference evidence="6" key="1">
    <citation type="submission" date="2021-07" db="EMBL/GenBank/DDBJ databases">
        <title>Draft genome sequence of carbapenem-resistant Aeromonas spp. in Japan.</title>
        <authorList>
            <person name="Maehana S."/>
            <person name="Suzuki M."/>
            <person name="Kitasato H."/>
        </authorList>
    </citation>
    <scope>NUCLEOTIDE SEQUENCE</scope>
    <source>
        <strain evidence="6">KAM348</strain>
    </source>
</reference>
<evidence type="ECO:0000259" key="5">
    <source>
        <dbReference type="PROSITE" id="PS50110"/>
    </source>
</evidence>
<dbReference type="AlphaFoldDB" id="A0AAI9KPA5"/>
<dbReference type="Proteomes" id="UP000887009">
    <property type="component" value="Unassembled WGS sequence"/>
</dbReference>
<dbReference type="Gene3D" id="3.40.50.2300">
    <property type="match status" value="1"/>
</dbReference>
<feature type="modified residue" description="4-aspartylphosphate" evidence="3">
    <location>
        <position position="56"/>
    </location>
</feature>
<dbReference type="GO" id="GO:0006355">
    <property type="term" value="P:regulation of DNA-templated transcription"/>
    <property type="evidence" value="ECO:0007669"/>
    <property type="project" value="InterPro"/>
</dbReference>
<dbReference type="RefSeq" id="WP_223919319.1">
    <property type="nucleotide sequence ID" value="NZ_BPNL01000002.1"/>
</dbReference>
<evidence type="ECO:0000256" key="3">
    <source>
        <dbReference type="PROSITE-ProRule" id="PRU00169"/>
    </source>
</evidence>
<dbReference type="PROSITE" id="PS50110">
    <property type="entry name" value="RESPONSE_REGULATORY"/>
    <property type="match status" value="1"/>
</dbReference>
<name>A0AAI9KPA5_AERCA</name>
<comment type="caution">
    <text evidence="6">The sequence shown here is derived from an EMBL/GenBank/DDBJ whole genome shotgun (WGS) entry which is preliminary data.</text>
</comment>